<evidence type="ECO:0000313" key="1">
    <source>
        <dbReference type="EMBL" id="EKD44513.1"/>
    </source>
</evidence>
<name>K1ZJB1_9BACT</name>
<protein>
    <submittedName>
        <fullName evidence="1">Uncharacterized protein</fullName>
    </submittedName>
</protein>
<accession>K1ZJB1</accession>
<dbReference type="AlphaFoldDB" id="K1ZJB1"/>
<proteinExistence type="predicted"/>
<organism evidence="1">
    <name type="scientific">uncultured bacterium</name>
    <name type="common">gcode 4</name>
    <dbReference type="NCBI Taxonomy" id="1234023"/>
    <lineage>
        <taxon>Bacteria</taxon>
        <taxon>environmental samples</taxon>
    </lineage>
</organism>
<reference evidence="1" key="1">
    <citation type="journal article" date="2012" name="Science">
        <title>Fermentation, hydrogen, and sulfur metabolism in multiple uncultivated bacterial phyla.</title>
        <authorList>
            <person name="Wrighton K.C."/>
            <person name="Thomas B.C."/>
            <person name="Sharon I."/>
            <person name="Miller C.S."/>
            <person name="Castelle C.J."/>
            <person name="VerBerkmoes N.C."/>
            <person name="Wilkins M.J."/>
            <person name="Hettich R.L."/>
            <person name="Lipton M.S."/>
            <person name="Williams K.H."/>
            <person name="Long P.E."/>
            <person name="Banfield J.F."/>
        </authorList>
    </citation>
    <scope>NUCLEOTIDE SEQUENCE [LARGE SCALE GENOMIC DNA]</scope>
</reference>
<sequence>MKKFLSIFIILFVMFWFIISLKSESGTDTRQETDQGNIQKVVTNFRWLDFLKICSNDKCDEQNTKWLRLWSEDSWLEATRSDDSQDYLDNCILYEIEKKWVKTVNISTIPKVVQEEWKIKWDVSILELIKISSGLGNPSLYLSEFDYIAKYPRYLKKFMKNKMVNYAEVDVLQKKWTFNLYLLNCSIYMLPDMMTNSQ</sequence>
<gene>
    <name evidence="1" type="ORF">ACD_71C00114G0011</name>
</gene>
<comment type="caution">
    <text evidence="1">The sequence shown here is derived from an EMBL/GenBank/DDBJ whole genome shotgun (WGS) entry which is preliminary data.</text>
</comment>
<dbReference type="EMBL" id="AMFJ01028845">
    <property type="protein sequence ID" value="EKD44513.1"/>
    <property type="molecule type" value="Genomic_DNA"/>
</dbReference>